<dbReference type="SUPFAM" id="SSF109635">
    <property type="entry name" value="DnaK suppressor protein DksA, alpha-hairpin domain"/>
    <property type="match status" value="1"/>
</dbReference>
<dbReference type="Gene3D" id="1.20.120.910">
    <property type="entry name" value="DksA, coiled-coil domain"/>
    <property type="match status" value="1"/>
</dbReference>
<keyword evidence="3" id="KW-0862">Zinc</keyword>
<keyword evidence="1" id="KW-0479">Metal-binding</keyword>
<dbReference type="PANTHER" id="PTHR33823:SF4">
    <property type="entry name" value="GENERAL STRESS PROTEIN 16O"/>
    <property type="match status" value="1"/>
</dbReference>
<keyword evidence="8" id="KW-1185">Reference proteome</keyword>
<keyword evidence="2" id="KW-0863">Zinc-finger</keyword>
<feature type="region of interest" description="Disordered" evidence="5">
    <location>
        <begin position="200"/>
        <end position="248"/>
    </location>
</feature>
<evidence type="ECO:0000259" key="6">
    <source>
        <dbReference type="Pfam" id="PF01258"/>
    </source>
</evidence>
<dbReference type="PANTHER" id="PTHR33823">
    <property type="entry name" value="RNA POLYMERASE-BINDING TRANSCRIPTION FACTOR DKSA-RELATED"/>
    <property type="match status" value="1"/>
</dbReference>
<organism evidence="7 8">
    <name type="scientific">Lederbergia ruris</name>
    <dbReference type="NCBI Taxonomy" id="217495"/>
    <lineage>
        <taxon>Bacteria</taxon>
        <taxon>Bacillati</taxon>
        <taxon>Bacillota</taxon>
        <taxon>Bacilli</taxon>
        <taxon>Bacillales</taxon>
        <taxon>Bacillaceae</taxon>
        <taxon>Lederbergia</taxon>
    </lineage>
</organism>
<evidence type="ECO:0000313" key="7">
    <source>
        <dbReference type="EMBL" id="GIN59492.1"/>
    </source>
</evidence>
<name>A0ABQ4KQ83_9BACI</name>
<accession>A0ABQ4KQ83</accession>
<dbReference type="EMBL" id="BORB01000047">
    <property type="protein sequence ID" value="GIN59492.1"/>
    <property type="molecule type" value="Genomic_DNA"/>
</dbReference>
<dbReference type="InterPro" id="IPR014240">
    <property type="entry name" value="YteA"/>
</dbReference>
<feature type="domain" description="Zinc finger DksA/TraR C4-type" evidence="6">
    <location>
        <begin position="86"/>
        <end position="114"/>
    </location>
</feature>
<evidence type="ECO:0000256" key="3">
    <source>
        <dbReference type="ARBA" id="ARBA00022833"/>
    </source>
</evidence>
<feature type="compositionally biased region" description="Acidic residues" evidence="5">
    <location>
        <begin position="213"/>
        <end position="225"/>
    </location>
</feature>
<evidence type="ECO:0000256" key="2">
    <source>
        <dbReference type="ARBA" id="ARBA00022771"/>
    </source>
</evidence>
<evidence type="ECO:0000256" key="4">
    <source>
        <dbReference type="PROSITE-ProRule" id="PRU00510"/>
    </source>
</evidence>
<sequence>MITKEQMSNLKQELLQQKKQLEVTDDEDSFRNRSAHENIGELSLYDNHPADAGTGFYEREKDMALSVHAQDELGKVQHALEAMEKGTYGQCEVCGKEIPYERLEALPSTTYCIDHSPEQKVPGDRPVEEDVLEPAHDNSFSYRLRSPVKDYEDSFEEVAKFGTSETPSDFVGDYDDYNELYQDESKDGTQEEYETFSVTDISGDHRSTLQTDEKEEYEEKLDDTGMESPLGDIPYKEKDSYIDDDHSE</sequence>
<dbReference type="PROSITE" id="PS51128">
    <property type="entry name" value="ZF_DKSA_2"/>
    <property type="match status" value="1"/>
</dbReference>
<dbReference type="InterPro" id="IPR037187">
    <property type="entry name" value="DnaK_N"/>
</dbReference>
<evidence type="ECO:0000256" key="1">
    <source>
        <dbReference type="ARBA" id="ARBA00022723"/>
    </source>
</evidence>
<proteinExistence type="predicted"/>
<gene>
    <name evidence="7" type="primary">yteA</name>
    <name evidence="7" type="ORF">J8TS2_38110</name>
</gene>
<comment type="caution">
    <text evidence="7">The sequence shown here is derived from an EMBL/GenBank/DDBJ whole genome shotgun (WGS) entry which is preliminary data.</text>
</comment>
<evidence type="ECO:0000313" key="8">
    <source>
        <dbReference type="Proteomes" id="UP000679950"/>
    </source>
</evidence>
<evidence type="ECO:0000256" key="5">
    <source>
        <dbReference type="SAM" id="MobiDB-lite"/>
    </source>
</evidence>
<feature type="compositionally biased region" description="Basic and acidic residues" evidence="5">
    <location>
        <begin position="234"/>
        <end position="248"/>
    </location>
</feature>
<dbReference type="NCBIfam" id="TIGR02890">
    <property type="entry name" value="bacill_yteA"/>
    <property type="match status" value="1"/>
</dbReference>
<dbReference type="SUPFAM" id="SSF57716">
    <property type="entry name" value="Glucocorticoid receptor-like (DNA-binding domain)"/>
    <property type="match status" value="1"/>
</dbReference>
<dbReference type="RefSeq" id="WP_158324465.1">
    <property type="nucleotide sequence ID" value="NZ_BORB01000047.1"/>
</dbReference>
<protein>
    <recommendedName>
        <fullName evidence="6">Zinc finger DksA/TraR C4-type domain-containing protein</fullName>
    </recommendedName>
</protein>
<dbReference type="Pfam" id="PF01258">
    <property type="entry name" value="zf-dskA_traR"/>
    <property type="match status" value="1"/>
</dbReference>
<reference evidence="7 8" key="1">
    <citation type="submission" date="2021-03" db="EMBL/GenBank/DDBJ databases">
        <title>Antimicrobial resistance genes in bacteria isolated from Japanese honey, and their potential for conferring macrolide and lincosamide resistance in the American foulbrood pathogen Paenibacillus larvae.</title>
        <authorList>
            <person name="Okamoto M."/>
            <person name="Kumagai M."/>
            <person name="Kanamori H."/>
            <person name="Takamatsu D."/>
        </authorList>
    </citation>
    <scope>NUCLEOTIDE SEQUENCE [LARGE SCALE GENOMIC DNA]</scope>
    <source>
        <strain evidence="7 8">J8TS2</strain>
    </source>
</reference>
<dbReference type="InterPro" id="IPR000962">
    <property type="entry name" value="Znf_DskA_TraR"/>
</dbReference>
<dbReference type="Proteomes" id="UP000679950">
    <property type="component" value="Unassembled WGS sequence"/>
</dbReference>
<feature type="zinc finger region" description="dksA C4-type" evidence="4">
    <location>
        <begin position="91"/>
        <end position="115"/>
    </location>
</feature>